<keyword evidence="2" id="KW-1185">Reference proteome</keyword>
<organism evidence="1 2">
    <name type="scientific">Cytobacillus stercorigallinarum</name>
    <dbReference type="NCBI Taxonomy" id="2762240"/>
    <lineage>
        <taxon>Bacteria</taxon>
        <taxon>Bacillati</taxon>
        <taxon>Bacillota</taxon>
        <taxon>Bacilli</taxon>
        <taxon>Bacillales</taxon>
        <taxon>Bacillaceae</taxon>
        <taxon>Cytobacillus</taxon>
    </lineage>
</organism>
<evidence type="ECO:0000313" key="2">
    <source>
        <dbReference type="Proteomes" id="UP000657931"/>
    </source>
</evidence>
<protein>
    <recommendedName>
        <fullName evidence="3">Fur-regulated basic protein FbpA</fullName>
    </recommendedName>
</protein>
<dbReference type="Proteomes" id="UP000657931">
    <property type="component" value="Unassembled WGS sequence"/>
</dbReference>
<accession>A0ABR8QRE5</accession>
<dbReference type="RefSeq" id="WP_191814763.1">
    <property type="nucleotide sequence ID" value="NZ_JACSQT010000006.1"/>
</dbReference>
<evidence type="ECO:0008006" key="3">
    <source>
        <dbReference type="Google" id="ProtNLM"/>
    </source>
</evidence>
<comment type="caution">
    <text evidence="1">The sequence shown here is derived from an EMBL/GenBank/DDBJ whole genome shotgun (WGS) entry which is preliminary data.</text>
</comment>
<proteinExistence type="predicted"/>
<sequence>MAKFLQKAIAKRKQTLINLMLTMDEINFKRHELEQLTLSEIEEIVKRLK</sequence>
<evidence type="ECO:0000313" key="1">
    <source>
        <dbReference type="EMBL" id="MBD7937994.1"/>
    </source>
</evidence>
<reference evidence="1 2" key="1">
    <citation type="submission" date="2020-08" db="EMBL/GenBank/DDBJ databases">
        <title>A Genomic Blueprint of the Chicken Gut Microbiome.</title>
        <authorList>
            <person name="Gilroy R."/>
            <person name="Ravi A."/>
            <person name="Getino M."/>
            <person name="Pursley I."/>
            <person name="Horton D.L."/>
            <person name="Alikhan N.-F."/>
            <person name="Baker D."/>
            <person name="Gharbi K."/>
            <person name="Hall N."/>
            <person name="Watson M."/>
            <person name="Adriaenssens E.M."/>
            <person name="Foster-Nyarko E."/>
            <person name="Jarju S."/>
            <person name="Secka A."/>
            <person name="Antonio M."/>
            <person name="Oren A."/>
            <person name="Chaudhuri R."/>
            <person name="La Ragione R.M."/>
            <person name="Hildebrand F."/>
            <person name="Pallen M.J."/>
        </authorList>
    </citation>
    <scope>NUCLEOTIDE SEQUENCE [LARGE SCALE GENOMIC DNA]</scope>
    <source>
        <strain evidence="1 2">Sa5YUA1</strain>
    </source>
</reference>
<name>A0ABR8QRE5_9BACI</name>
<dbReference type="EMBL" id="JACSQT010000006">
    <property type="protein sequence ID" value="MBD7937994.1"/>
    <property type="molecule type" value="Genomic_DNA"/>
</dbReference>
<gene>
    <name evidence="1" type="ORF">H9655_13260</name>
</gene>